<dbReference type="AlphaFoldDB" id="A0A0M2HPJ2"/>
<evidence type="ECO:0000256" key="3">
    <source>
        <dbReference type="ARBA" id="ARBA00022989"/>
    </source>
</evidence>
<evidence type="ECO:0000256" key="2">
    <source>
        <dbReference type="ARBA" id="ARBA00022692"/>
    </source>
</evidence>
<protein>
    <submittedName>
        <fullName evidence="7">RDD family protein</fullName>
    </submittedName>
</protein>
<dbReference type="PANTHER" id="PTHR38480">
    <property type="entry name" value="SLR0254 PROTEIN"/>
    <property type="match status" value="1"/>
</dbReference>
<proteinExistence type="predicted"/>
<feature type="transmembrane region" description="Helical" evidence="5">
    <location>
        <begin position="70"/>
        <end position="88"/>
    </location>
</feature>
<dbReference type="InterPro" id="IPR010432">
    <property type="entry name" value="RDD"/>
</dbReference>
<dbReference type="Pfam" id="PF06271">
    <property type="entry name" value="RDD"/>
    <property type="match status" value="1"/>
</dbReference>
<dbReference type="STRING" id="273678.RS84_03485"/>
<comment type="subcellular location">
    <subcellularLocation>
        <location evidence="1">Membrane</location>
        <topology evidence="1">Multi-pass membrane protein</topology>
    </subcellularLocation>
</comment>
<name>A0A0M2HPJ2_9MICO</name>
<evidence type="ECO:0000313" key="7">
    <source>
        <dbReference type="EMBL" id="KJL46843.1"/>
    </source>
</evidence>
<feature type="transmembrane region" description="Helical" evidence="5">
    <location>
        <begin position="116"/>
        <end position="140"/>
    </location>
</feature>
<accession>A0A0M2HPJ2</accession>
<dbReference type="OrthoDB" id="9787732at2"/>
<keyword evidence="4 5" id="KW-0472">Membrane</keyword>
<dbReference type="GO" id="GO:0016020">
    <property type="term" value="C:membrane"/>
    <property type="evidence" value="ECO:0007669"/>
    <property type="project" value="UniProtKB-SubCell"/>
</dbReference>
<evidence type="ECO:0000256" key="5">
    <source>
        <dbReference type="SAM" id="Phobius"/>
    </source>
</evidence>
<dbReference type="PATRIC" id="fig|273678.4.peg.3478"/>
<evidence type="ECO:0000259" key="6">
    <source>
        <dbReference type="Pfam" id="PF06271"/>
    </source>
</evidence>
<organism evidence="7 8">
    <name type="scientific">Microbacterium hydrocarbonoxydans</name>
    <dbReference type="NCBI Taxonomy" id="273678"/>
    <lineage>
        <taxon>Bacteria</taxon>
        <taxon>Bacillati</taxon>
        <taxon>Actinomycetota</taxon>
        <taxon>Actinomycetes</taxon>
        <taxon>Micrococcales</taxon>
        <taxon>Microbacteriaceae</taxon>
        <taxon>Microbacterium</taxon>
    </lineage>
</organism>
<evidence type="ECO:0000256" key="1">
    <source>
        <dbReference type="ARBA" id="ARBA00004141"/>
    </source>
</evidence>
<dbReference type="EMBL" id="JYJB01000010">
    <property type="protein sequence ID" value="KJL46843.1"/>
    <property type="molecule type" value="Genomic_DNA"/>
</dbReference>
<dbReference type="RefSeq" id="WP_045258960.1">
    <property type="nucleotide sequence ID" value="NZ_JYJB01000010.1"/>
</dbReference>
<keyword evidence="8" id="KW-1185">Reference proteome</keyword>
<dbReference type="Proteomes" id="UP000033900">
    <property type="component" value="Unassembled WGS sequence"/>
</dbReference>
<reference evidence="7 8" key="1">
    <citation type="submission" date="2015-02" db="EMBL/GenBank/DDBJ databases">
        <title>Draft genome sequences of ten Microbacterium spp. with emphasis on heavy metal contaminated environments.</title>
        <authorList>
            <person name="Corretto E."/>
        </authorList>
    </citation>
    <scope>NUCLEOTIDE SEQUENCE [LARGE SCALE GENOMIC DNA]</scope>
    <source>
        <strain evidence="7 8">SA35</strain>
    </source>
</reference>
<feature type="domain" description="RDD" evidence="6">
    <location>
        <begin position="28"/>
        <end position="153"/>
    </location>
</feature>
<sequence length="269" mass="29209">MSVPIDTADEVLSGEAVVLDVQPIGFLLRAAGAAIDMLVGYLVLVLWMFLRQWMLNLGIIGDAVDRIANVVSIVFCFLVLPVTVEIITKGRSLGKLAVGGRIVRIDGGAIGFRHAFIRGLLGVLEVYMTFGGLAILVGAFNARSQRLGDLVAGTYSQRVRTPRLMISEPVLPPALHGWAQIADVARMPDRLARRISQFLQTAPNMVPAARSRVAQNLLAEAAPFVSPIPAAPPEMVLVGVTVLRRERERRALEFANARTEKLTGRRVTL</sequence>
<evidence type="ECO:0000256" key="4">
    <source>
        <dbReference type="ARBA" id="ARBA00023136"/>
    </source>
</evidence>
<gene>
    <name evidence="7" type="ORF">RS84_03485</name>
</gene>
<comment type="caution">
    <text evidence="7">The sequence shown here is derived from an EMBL/GenBank/DDBJ whole genome shotgun (WGS) entry which is preliminary data.</text>
</comment>
<dbReference type="PANTHER" id="PTHR38480:SF1">
    <property type="entry name" value="SLR0254 PROTEIN"/>
    <property type="match status" value="1"/>
</dbReference>
<keyword evidence="2 5" id="KW-0812">Transmembrane</keyword>
<evidence type="ECO:0000313" key="8">
    <source>
        <dbReference type="Proteomes" id="UP000033900"/>
    </source>
</evidence>
<feature type="transmembrane region" description="Helical" evidence="5">
    <location>
        <begin position="26"/>
        <end position="50"/>
    </location>
</feature>
<keyword evidence="3 5" id="KW-1133">Transmembrane helix</keyword>